<name>A0A6S6SZ91_9BACT</name>
<proteinExistence type="predicted"/>
<organism evidence="1">
    <name type="scientific">uncultured Aureispira sp</name>
    <dbReference type="NCBI Taxonomy" id="1331704"/>
    <lineage>
        <taxon>Bacteria</taxon>
        <taxon>Pseudomonadati</taxon>
        <taxon>Bacteroidota</taxon>
        <taxon>Saprospiria</taxon>
        <taxon>Saprospirales</taxon>
        <taxon>Saprospiraceae</taxon>
        <taxon>Aureispira</taxon>
        <taxon>environmental samples</taxon>
    </lineage>
</organism>
<dbReference type="EMBL" id="CACVAQ010000142">
    <property type="protein sequence ID" value="CAA6808499.1"/>
    <property type="molecule type" value="Genomic_DNA"/>
</dbReference>
<accession>A0A6S6SZ91</accession>
<evidence type="ECO:0000313" key="1">
    <source>
        <dbReference type="EMBL" id="CAA6808499.1"/>
    </source>
</evidence>
<protein>
    <submittedName>
        <fullName evidence="1">Uncharacterized protein</fullName>
    </submittedName>
</protein>
<sequence length="511" mass="59959">MKTPSNALFKLIRKMTPSEKRYFKRFGLLQQKKDSNKYTLLFDAINEQNEYKEQALLKQFKGYDFINNFSEIKKYLFNQIQKALRNYHSQSSIDIILYNYLSDISVLYGKELYIECSRIIKKAKKIATKHEKFSILLLLNEWKRNVLRISHHVDGIQNYLDQEVIKDQEYIACVENESIFFNKSLELTLHLRKKGPDHKITSGVKLPTENPKTFRAKRYAFLQKSMEGYMEFDSEKIFEASSGDVTIFEENPHFIKALPKQYIISLTNLLDSCANKIKYNDVFDEYMFKITEVLDAYSFDAEFIEKERLLVHIIKCKVYSLRGNLPNLKVVRQELKNQYDLTSKKGYKTPDLDIYVHDNLMRSALITEDFSSALESYNDILQLNLGSYREDLQMETRLLGLIPHFELGNWLLLESMVRSALRLLQRKHSHFKLGKLFLEAIKKCICIKQQPKHQTNDIILVLKQLKVDALSITAKRRLADYILFIGWIDSKLTQNSIAQCVFEATKAGYKL</sequence>
<gene>
    <name evidence="1" type="ORF">HELGO_WM35311</name>
</gene>
<dbReference type="AlphaFoldDB" id="A0A6S6SZ91"/>
<reference evidence="1" key="1">
    <citation type="submission" date="2020-01" db="EMBL/GenBank/DDBJ databases">
        <authorList>
            <person name="Meier V. D."/>
            <person name="Meier V D."/>
        </authorList>
    </citation>
    <scope>NUCLEOTIDE SEQUENCE</scope>
    <source>
        <strain evidence="1">HLG_WM_MAG_10</strain>
    </source>
</reference>